<dbReference type="EMBL" id="QZCH01000002">
    <property type="protein sequence ID" value="RJG50640.1"/>
    <property type="molecule type" value="Genomic_DNA"/>
</dbReference>
<name>A0A418YJ26_9GAMM</name>
<dbReference type="CDD" id="cd03801">
    <property type="entry name" value="GT4_PimA-like"/>
    <property type="match status" value="1"/>
</dbReference>
<evidence type="ECO:0000313" key="3">
    <source>
        <dbReference type="Proteomes" id="UP000283255"/>
    </source>
</evidence>
<evidence type="ECO:0000256" key="1">
    <source>
        <dbReference type="ARBA" id="ARBA00022679"/>
    </source>
</evidence>
<sequence>MSSCDNAKRILLVCSVAPFAQSSGAAQRSALLYQSLQELGPVDILELTPAKRTKVVQEHAIEGVNWVKAELAKSWWQGLSKSVRFNQQVCRSLGQELDQYDLIVGRYMWPISQLVIPAGVKTIVDLDDFQYRYSTLLQWNVSLTKQWLKKRLAQYINQAKLSRFDGLFFVAEQDVVSGVKSKSQVLPNIPLLQSQDKAQAHQKPNCESPKLLFVGSLWYQPNVVSINWFLQQVLPIVRQTYPSVEVKLVGAAPEQVRIHWQQVYDISAPGFVDSLATEYLSASAVIAPVLVGGGSNIKVLEALAFSRPCITTDLCAQAFAPYLLNQQHLLVASDAMEFAMHCISCIEQEHAQAKIAQKGQQAIAKHYSEASFKAACLGLSKQVLQLAP</sequence>
<dbReference type="Pfam" id="PF13692">
    <property type="entry name" value="Glyco_trans_1_4"/>
    <property type="match status" value="1"/>
</dbReference>
<keyword evidence="3" id="KW-1185">Reference proteome</keyword>
<comment type="caution">
    <text evidence="2">The sequence shown here is derived from an EMBL/GenBank/DDBJ whole genome shotgun (WGS) entry which is preliminary data.</text>
</comment>
<dbReference type="PANTHER" id="PTHR46401">
    <property type="entry name" value="GLYCOSYLTRANSFERASE WBBK-RELATED"/>
    <property type="match status" value="1"/>
</dbReference>
<protein>
    <submittedName>
        <fullName evidence="2">Glycosyltransferase</fullName>
    </submittedName>
</protein>
<dbReference type="AlphaFoldDB" id="A0A418YJ26"/>
<organism evidence="2 3">
    <name type="scientific">Motilimonas pumila</name>
    <dbReference type="NCBI Taxonomy" id="2303987"/>
    <lineage>
        <taxon>Bacteria</taxon>
        <taxon>Pseudomonadati</taxon>
        <taxon>Pseudomonadota</taxon>
        <taxon>Gammaproteobacteria</taxon>
        <taxon>Alteromonadales</taxon>
        <taxon>Alteromonadales genera incertae sedis</taxon>
        <taxon>Motilimonas</taxon>
    </lineage>
</organism>
<dbReference type="SUPFAM" id="SSF53756">
    <property type="entry name" value="UDP-Glycosyltransferase/glycogen phosphorylase"/>
    <property type="match status" value="1"/>
</dbReference>
<gene>
    <name evidence="2" type="ORF">D1Z90_03980</name>
</gene>
<keyword evidence="1 2" id="KW-0808">Transferase</keyword>
<dbReference type="Proteomes" id="UP000283255">
    <property type="component" value="Unassembled WGS sequence"/>
</dbReference>
<accession>A0A418YJ26</accession>
<reference evidence="2 3" key="2">
    <citation type="submission" date="2019-01" db="EMBL/GenBank/DDBJ databases">
        <title>Motilimonas pumilus sp. nov., isolated from the gut of sea cucumber (Apostichopus japonicus).</title>
        <authorList>
            <person name="Wang F.-Q."/>
            <person name="Ren L.-H."/>
            <person name="Lin Y.-W."/>
            <person name="Sun G.-H."/>
            <person name="Du Z.-J."/>
            <person name="Zhao J.-X."/>
            <person name="Liu X.-J."/>
            <person name="Liu L.-J."/>
        </authorList>
    </citation>
    <scope>NUCLEOTIDE SEQUENCE [LARGE SCALE GENOMIC DNA]</scope>
    <source>
        <strain evidence="2 3">PLHSC7-2</strain>
    </source>
</reference>
<proteinExistence type="predicted"/>
<evidence type="ECO:0000313" key="2">
    <source>
        <dbReference type="EMBL" id="RJG50640.1"/>
    </source>
</evidence>
<dbReference type="PANTHER" id="PTHR46401:SF2">
    <property type="entry name" value="GLYCOSYLTRANSFERASE WBBK-RELATED"/>
    <property type="match status" value="1"/>
</dbReference>
<dbReference type="GO" id="GO:0009103">
    <property type="term" value="P:lipopolysaccharide biosynthetic process"/>
    <property type="evidence" value="ECO:0007669"/>
    <property type="project" value="TreeGrafter"/>
</dbReference>
<dbReference type="GO" id="GO:0016757">
    <property type="term" value="F:glycosyltransferase activity"/>
    <property type="evidence" value="ECO:0007669"/>
    <property type="project" value="TreeGrafter"/>
</dbReference>
<dbReference type="OrthoDB" id="9807209at2"/>
<dbReference type="Gene3D" id="3.40.50.2000">
    <property type="entry name" value="Glycogen Phosphorylase B"/>
    <property type="match status" value="1"/>
</dbReference>
<dbReference type="RefSeq" id="WP_119909441.1">
    <property type="nucleotide sequence ID" value="NZ_QZCH01000002.1"/>
</dbReference>
<reference evidence="2 3" key="1">
    <citation type="submission" date="2018-09" db="EMBL/GenBank/DDBJ databases">
        <authorList>
            <person name="Wang F."/>
        </authorList>
    </citation>
    <scope>NUCLEOTIDE SEQUENCE [LARGE SCALE GENOMIC DNA]</scope>
    <source>
        <strain evidence="2 3">PLHSC7-2</strain>
    </source>
</reference>